<proteinExistence type="inferred from homology"/>
<evidence type="ECO:0000256" key="1">
    <source>
        <dbReference type="ARBA" id="ARBA00009817"/>
    </source>
</evidence>
<evidence type="ECO:0008006" key="4">
    <source>
        <dbReference type="Google" id="ProtNLM"/>
    </source>
</evidence>
<dbReference type="AlphaFoldDB" id="A0A401T087"/>
<dbReference type="STRING" id="137246.A0A401T087"/>
<protein>
    <recommendedName>
        <fullName evidence="4">Heme-binding protein soul5</fullName>
    </recommendedName>
</protein>
<dbReference type="PANTHER" id="PTHR11220:SF1">
    <property type="entry name" value="HEME-BINDING PROTEIN 2"/>
    <property type="match status" value="1"/>
</dbReference>
<dbReference type="OrthoDB" id="6424451at2759"/>
<dbReference type="EMBL" id="BEZZ01000775">
    <property type="protein sequence ID" value="GCC36031.1"/>
    <property type="molecule type" value="Genomic_DNA"/>
</dbReference>
<keyword evidence="3" id="KW-1185">Reference proteome</keyword>
<sequence length="229" mass="25921">MKINAAASVGQKNLGTTMHWAGLIIFLYLGLTEIGISDSKPAQCNEVKECFNYDLVCETSDYEVRHYNASKWVATNTTSFFMEFAMYSGFTRLFQYIQGKNAEGKKIDMTAPVLLKIPQDKYFFDIKTYTIHFLLPASNQQNPPAPIDTNVYFIDFPDMYAYVKSFGGWLMTLNSKSNAKSLKQQLENAAEQFDSSFYFGAGYNSPKTLTGRHNEVWYIAEGTPICQAP</sequence>
<dbReference type="SUPFAM" id="SSF55136">
    <property type="entry name" value="Probable bacterial effector-binding domain"/>
    <property type="match status" value="1"/>
</dbReference>
<dbReference type="Pfam" id="PF04832">
    <property type="entry name" value="SOUL"/>
    <property type="match status" value="1"/>
</dbReference>
<dbReference type="Gene3D" id="3.20.80.10">
    <property type="entry name" value="Regulatory factor, effector binding domain"/>
    <property type="match status" value="1"/>
</dbReference>
<dbReference type="InterPro" id="IPR011256">
    <property type="entry name" value="Reg_factor_effector_dom_sf"/>
</dbReference>
<name>A0A401T087_CHIPU</name>
<evidence type="ECO:0000313" key="3">
    <source>
        <dbReference type="Proteomes" id="UP000287033"/>
    </source>
</evidence>
<dbReference type="PANTHER" id="PTHR11220">
    <property type="entry name" value="HEME-BINDING PROTEIN-RELATED"/>
    <property type="match status" value="1"/>
</dbReference>
<dbReference type="InterPro" id="IPR006917">
    <property type="entry name" value="SOUL_heme-bd"/>
</dbReference>
<evidence type="ECO:0000313" key="2">
    <source>
        <dbReference type="EMBL" id="GCC36031.1"/>
    </source>
</evidence>
<organism evidence="2 3">
    <name type="scientific">Chiloscyllium punctatum</name>
    <name type="common">Brownbanded bambooshark</name>
    <name type="synonym">Hemiscyllium punctatum</name>
    <dbReference type="NCBI Taxonomy" id="137246"/>
    <lineage>
        <taxon>Eukaryota</taxon>
        <taxon>Metazoa</taxon>
        <taxon>Chordata</taxon>
        <taxon>Craniata</taxon>
        <taxon>Vertebrata</taxon>
        <taxon>Chondrichthyes</taxon>
        <taxon>Elasmobranchii</taxon>
        <taxon>Galeomorphii</taxon>
        <taxon>Galeoidea</taxon>
        <taxon>Orectolobiformes</taxon>
        <taxon>Hemiscylliidae</taxon>
        <taxon>Chiloscyllium</taxon>
    </lineage>
</organism>
<dbReference type="GO" id="GO:0020037">
    <property type="term" value="F:heme binding"/>
    <property type="evidence" value="ECO:0007669"/>
    <property type="project" value="TreeGrafter"/>
</dbReference>
<comment type="similarity">
    <text evidence="1">Belongs to the HEBP family.</text>
</comment>
<dbReference type="Proteomes" id="UP000287033">
    <property type="component" value="Unassembled WGS sequence"/>
</dbReference>
<accession>A0A401T087</accession>
<reference evidence="2 3" key="1">
    <citation type="journal article" date="2018" name="Nat. Ecol. Evol.">
        <title>Shark genomes provide insights into elasmobranch evolution and the origin of vertebrates.</title>
        <authorList>
            <person name="Hara Y"/>
            <person name="Yamaguchi K"/>
            <person name="Onimaru K"/>
            <person name="Kadota M"/>
            <person name="Koyanagi M"/>
            <person name="Keeley SD"/>
            <person name="Tatsumi K"/>
            <person name="Tanaka K"/>
            <person name="Motone F"/>
            <person name="Kageyama Y"/>
            <person name="Nozu R"/>
            <person name="Adachi N"/>
            <person name="Nishimura O"/>
            <person name="Nakagawa R"/>
            <person name="Tanegashima C"/>
            <person name="Kiyatake I"/>
            <person name="Matsumoto R"/>
            <person name="Murakumo K"/>
            <person name="Nishida K"/>
            <person name="Terakita A"/>
            <person name="Kuratani S"/>
            <person name="Sato K"/>
            <person name="Hyodo S Kuraku.S."/>
        </authorList>
    </citation>
    <scope>NUCLEOTIDE SEQUENCE [LARGE SCALE GENOMIC DNA]</scope>
</reference>
<dbReference type="FunFam" id="3.20.80.10:FF:000002">
    <property type="entry name" value="Heme-binding protein 2"/>
    <property type="match status" value="1"/>
</dbReference>
<dbReference type="OMA" id="HCEVWYV"/>
<gene>
    <name evidence="2" type="ORF">chiPu_0014522</name>
</gene>
<comment type="caution">
    <text evidence="2">The sequence shown here is derived from an EMBL/GenBank/DDBJ whole genome shotgun (WGS) entry which is preliminary data.</text>
</comment>